<feature type="domain" description="YetF-like N-terminal transmembrane" evidence="9">
    <location>
        <begin position="5"/>
        <end position="78"/>
    </location>
</feature>
<dbReference type="GO" id="GO:0005886">
    <property type="term" value="C:plasma membrane"/>
    <property type="evidence" value="ECO:0007669"/>
    <property type="project" value="UniProtKB-SubCell"/>
</dbReference>
<feature type="transmembrane region" description="Helical" evidence="7">
    <location>
        <begin position="58"/>
        <end position="78"/>
    </location>
</feature>
<dbReference type="InterPro" id="IPR023090">
    <property type="entry name" value="UPF0702_alpha/beta_dom_sf"/>
</dbReference>
<dbReference type="InterPro" id="IPR048454">
    <property type="entry name" value="YetF_N"/>
</dbReference>
<dbReference type="PANTHER" id="PTHR34582:SF7">
    <property type="entry name" value="UPF0702 TRANSMEMBRANE PROTEIN YDFS"/>
    <property type="match status" value="1"/>
</dbReference>
<reference evidence="10 11" key="1">
    <citation type="submission" date="2018-11" db="EMBL/GenBank/DDBJ databases">
        <title>Genomic Encyclopedia of Type Strains, Phase IV (KMG-IV): sequencing the most valuable type-strain genomes for metagenomic binning, comparative biology and taxonomic classification.</title>
        <authorList>
            <person name="Goeker M."/>
        </authorList>
    </citation>
    <scope>NUCLEOTIDE SEQUENCE [LARGE SCALE GENOMIC DNA]</scope>
    <source>
        <strain evidence="10 11">DSM 18090</strain>
    </source>
</reference>
<name>A0A3N5BYE3_9BACI</name>
<protein>
    <submittedName>
        <fullName evidence="10">Uncharacterized membrane protein YcaP (DUF421 family)</fullName>
    </submittedName>
</protein>
<evidence type="ECO:0000256" key="3">
    <source>
        <dbReference type="ARBA" id="ARBA00022475"/>
    </source>
</evidence>
<evidence type="ECO:0000256" key="6">
    <source>
        <dbReference type="ARBA" id="ARBA00023136"/>
    </source>
</evidence>
<evidence type="ECO:0000259" key="9">
    <source>
        <dbReference type="Pfam" id="PF20730"/>
    </source>
</evidence>
<evidence type="ECO:0000256" key="5">
    <source>
        <dbReference type="ARBA" id="ARBA00022989"/>
    </source>
</evidence>
<keyword evidence="5 7" id="KW-1133">Transmembrane helix</keyword>
<feature type="domain" description="YetF C-terminal" evidence="8">
    <location>
        <begin position="81"/>
        <end position="205"/>
    </location>
</feature>
<sequence length="221" mass="25105">MELDQLILRLFLAFFILLVLARLMGKKEISQLTFFNFVSAISIGAIAASFAIDSSLSIRNGIIALLSWTVFTLLMGYIDIKFKKVRKYSTGEPIIVIKEGKIMEESLQHSRLDMDSLKALLRKKNVFNLTDVKYAIFETSGELSVMKYSDSPNQTVYPTATEVVSDGVINYKNLSRLDLDEKWVKEKLNQNGIQSLDEVFYAEVQPDGSLYIDQKDDDVKH</sequence>
<dbReference type="Proteomes" id="UP000276443">
    <property type="component" value="Unassembled WGS sequence"/>
</dbReference>
<evidence type="ECO:0000313" key="10">
    <source>
        <dbReference type="EMBL" id="RPF52192.1"/>
    </source>
</evidence>
<evidence type="ECO:0000256" key="4">
    <source>
        <dbReference type="ARBA" id="ARBA00022692"/>
    </source>
</evidence>
<keyword evidence="6 7" id="KW-0472">Membrane</keyword>
<keyword evidence="4 7" id="KW-0812">Transmembrane</keyword>
<proteinExistence type="inferred from homology"/>
<evidence type="ECO:0000256" key="1">
    <source>
        <dbReference type="ARBA" id="ARBA00004651"/>
    </source>
</evidence>
<keyword evidence="11" id="KW-1185">Reference proteome</keyword>
<feature type="transmembrane region" description="Helical" evidence="7">
    <location>
        <begin position="32"/>
        <end position="52"/>
    </location>
</feature>
<dbReference type="Gene3D" id="3.30.240.20">
    <property type="entry name" value="bsu07140 like domains"/>
    <property type="match status" value="2"/>
</dbReference>
<dbReference type="RefSeq" id="WP_124222406.1">
    <property type="nucleotide sequence ID" value="NZ_RKRF01000010.1"/>
</dbReference>
<organism evidence="10 11">
    <name type="scientific">Aquisalibacillus elongatus</name>
    <dbReference type="NCBI Taxonomy" id="485577"/>
    <lineage>
        <taxon>Bacteria</taxon>
        <taxon>Bacillati</taxon>
        <taxon>Bacillota</taxon>
        <taxon>Bacilli</taxon>
        <taxon>Bacillales</taxon>
        <taxon>Bacillaceae</taxon>
        <taxon>Aquisalibacillus</taxon>
    </lineage>
</organism>
<dbReference type="Pfam" id="PF20730">
    <property type="entry name" value="YetF_N"/>
    <property type="match status" value="1"/>
</dbReference>
<evidence type="ECO:0000313" key="11">
    <source>
        <dbReference type="Proteomes" id="UP000276443"/>
    </source>
</evidence>
<dbReference type="PANTHER" id="PTHR34582">
    <property type="entry name" value="UPF0702 TRANSMEMBRANE PROTEIN YCAP"/>
    <property type="match status" value="1"/>
</dbReference>
<accession>A0A3N5BYE3</accession>
<keyword evidence="3" id="KW-1003">Cell membrane</keyword>
<dbReference type="InterPro" id="IPR007353">
    <property type="entry name" value="DUF421"/>
</dbReference>
<comment type="similarity">
    <text evidence="2">Belongs to the UPF0702 family.</text>
</comment>
<dbReference type="OrthoDB" id="9778331at2"/>
<evidence type="ECO:0000256" key="7">
    <source>
        <dbReference type="SAM" id="Phobius"/>
    </source>
</evidence>
<dbReference type="AlphaFoldDB" id="A0A3N5BYE3"/>
<dbReference type="EMBL" id="RKRF01000010">
    <property type="protein sequence ID" value="RPF52192.1"/>
    <property type="molecule type" value="Genomic_DNA"/>
</dbReference>
<gene>
    <name evidence="10" type="ORF">EDC24_2183</name>
</gene>
<comment type="caution">
    <text evidence="10">The sequence shown here is derived from an EMBL/GenBank/DDBJ whole genome shotgun (WGS) entry which is preliminary data.</text>
</comment>
<evidence type="ECO:0000259" key="8">
    <source>
        <dbReference type="Pfam" id="PF04239"/>
    </source>
</evidence>
<evidence type="ECO:0000256" key="2">
    <source>
        <dbReference type="ARBA" id="ARBA00006448"/>
    </source>
</evidence>
<comment type="subcellular location">
    <subcellularLocation>
        <location evidence="1">Cell membrane</location>
        <topology evidence="1">Multi-pass membrane protein</topology>
    </subcellularLocation>
</comment>
<feature type="transmembrane region" description="Helical" evidence="7">
    <location>
        <begin position="6"/>
        <end position="25"/>
    </location>
</feature>
<dbReference type="Pfam" id="PF04239">
    <property type="entry name" value="DUF421"/>
    <property type="match status" value="1"/>
</dbReference>